<sequence>MHNLHILLLLSLPSEIEATITMNSKKIDTVCEQRMKEADRAYDEFEAARKAFDAHWNSAAYCPEDEENIDAQERPRKKSSVTEPPAMNPKLECKTALSHSAMHNVDSGTKLAEAASKKANEGTKHTVDSYYAMDIENARQALQDNTRGAFERAVEAAQEAAKAKEEESNMFYEGNTNAMDRTELGMHSNF</sequence>
<name>A0A2A6B8X0_PRIPA</name>
<evidence type="ECO:0000313" key="1">
    <source>
        <dbReference type="EnsemblMetazoa" id="PPA07363.1"/>
    </source>
</evidence>
<proteinExistence type="predicted"/>
<accession>A0A8R1U8H2</accession>
<evidence type="ECO:0000313" key="2">
    <source>
        <dbReference type="Proteomes" id="UP000005239"/>
    </source>
</evidence>
<dbReference type="AlphaFoldDB" id="A0A2A6B8X0"/>
<dbReference type="EnsemblMetazoa" id="PPA07363.1">
    <property type="protein sequence ID" value="PPA07363.1"/>
    <property type="gene ID" value="WBGene00096917"/>
</dbReference>
<accession>A0A2A6B8X0</accession>
<protein>
    <submittedName>
        <fullName evidence="1">Uncharacterized protein</fullName>
    </submittedName>
</protein>
<reference evidence="2" key="1">
    <citation type="journal article" date="2008" name="Nat. Genet.">
        <title>The Pristionchus pacificus genome provides a unique perspective on nematode lifestyle and parasitism.</title>
        <authorList>
            <person name="Dieterich C."/>
            <person name="Clifton S.W."/>
            <person name="Schuster L.N."/>
            <person name="Chinwalla A."/>
            <person name="Delehaunty K."/>
            <person name="Dinkelacker I."/>
            <person name="Fulton L."/>
            <person name="Fulton R."/>
            <person name="Godfrey J."/>
            <person name="Minx P."/>
            <person name="Mitreva M."/>
            <person name="Roeseler W."/>
            <person name="Tian H."/>
            <person name="Witte H."/>
            <person name="Yang S.P."/>
            <person name="Wilson R.K."/>
            <person name="Sommer R.J."/>
        </authorList>
    </citation>
    <scope>NUCLEOTIDE SEQUENCE [LARGE SCALE GENOMIC DNA]</scope>
    <source>
        <strain evidence="2">PS312</strain>
    </source>
</reference>
<dbReference type="Proteomes" id="UP000005239">
    <property type="component" value="Unassembled WGS sequence"/>
</dbReference>
<gene>
    <name evidence="1" type="primary">WBGene00096917</name>
</gene>
<organism evidence="1 2">
    <name type="scientific">Pristionchus pacificus</name>
    <name type="common">Parasitic nematode worm</name>
    <dbReference type="NCBI Taxonomy" id="54126"/>
    <lineage>
        <taxon>Eukaryota</taxon>
        <taxon>Metazoa</taxon>
        <taxon>Ecdysozoa</taxon>
        <taxon>Nematoda</taxon>
        <taxon>Chromadorea</taxon>
        <taxon>Rhabditida</taxon>
        <taxon>Rhabditina</taxon>
        <taxon>Diplogasteromorpha</taxon>
        <taxon>Diplogasteroidea</taxon>
        <taxon>Neodiplogasteridae</taxon>
        <taxon>Pristionchus</taxon>
    </lineage>
</organism>
<keyword evidence="2" id="KW-1185">Reference proteome</keyword>
<reference evidence="1" key="2">
    <citation type="submission" date="2022-06" db="UniProtKB">
        <authorList>
            <consortium name="EnsemblMetazoa"/>
        </authorList>
    </citation>
    <scope>IDENTIFICATION</scope>
    <source>
        <strain evidence="1">PS312</strain>
    </source>
</reference>